<dbReference type="PANTHER" id="PTHR20883">
    <property type="entry name" value="PHYTANOYL-COA DIOXYGENASE DOMAIN CONTAINING 1"/>
    <property type="match status" value="1"/>
</dbReference>
<evidence type="ECO:0000256" key="6">
    <source>
        <dbReference type="ARBA" id="ARBA00022964"/>
    </source>
</evidence>
<comment type="subunit">
    <text evidence="4">Homodimer.</text>
</comment>
<dbReference type="InterPro" id="IPR012774">
    <property type="entry name" value="EctD"/>
</dbReference>
<dbReference type="InterPro" id="IPR008775">
    <property type="entry name" value="Phytyl_CoA_dOase-like"/>
</dbReference>
<dbReference type="EC" id="1.14.11.55" evidence="10"/>
<evidence type="ECO:0000256" key="4">
    <source>
        <dbReference type="ARBA" id="ARBA00011738"/>
    </source>
</evidence>
<comment type="catalytic activity">
    <reaction evidence="9">
        <text>L-ectoine + 2-oxoglutarate + O2 = 5-hydroxyectoine + succinate + CO2</text>
        <dbReference type="Rhea" id="RHEA:45740"/>
        <dbReference type="ChEBI" id="CHEBI:15379"/>
        <dbReference type="ChEBI" id="CHEBI:16526"/>
        <dbReference type="ChEBI" id="CHEBI:16810"/>
        <dbReference type="ChEBI" id="CHEBI:30031"/>
        <dbReference type="ChEBI" id="CHEBI:58515"/>
        <dbReference type="ChEBI" id="CHEBI:85413"/>
        <dbReference type="EC" id="1.14.11.55"/>
    </reaction>
</comment>
<evidence type="ECO:0000256" key="10">
    <source>
        <dbReference type="NCBIfam" id="TIGR02408"/>
    </source>
</evidence>
<reference evidence="11 12" key="1">
    <citation type="submission" date="2018-02" db="EMBL/GenBank/DDBJ databases">
        <title>Comparative genomes isolates from brazilian mangrove.</title>
        <authorList>
            <person name="Araujo J.E."/>
            <person name="Taketani R.G."/>
            <person name="Silva M.C.P."/>
            <person name="Loureco M.V."/>
            <person name="Andreote F.D."/>
        </authorList>
    </citation>
    <scope>NUCLEOTIDE SEQUENCE [LARGE SCALE GENOMIC DNA]</scope>
    <source>
        <strain evidence="11 12">Hex-1 MGV</strain>
    </source>
</reference>
<keyword evidence="7" id="KW-0560">Oxidoreductase</keyword>
<keyword evidence="8" id="KW-0408">Iron</keyword>
<evidence type="ECO:0000256" key="3">
    <source>
        <dbReference type="ARBA" id="ARBA00007851"/>
    </source>
</evidence>
<dbReference type="SUPFAM" id="SSF51197">
    <property type="entry name" value="Clavaminate synthase-like"/>
    <property type="match status" value="1"/>
</dbReference>
<dbReference type="AlphaFoldDB" id="A0A2S8FGD6"/>
<accession>A0A2S8FGD6</accession>
<proteinExistence type="inferred from homology"/>
<comment type="caution">
    <text evidence="11">The sequence shown here is derived from an EMBL/GenBank/DDBJ whole genome shotgun (WGS) entry which is preliminary data.</text>
</comment>
<dbReference type="OrthoDB" id="9791262at2"/>
<dbReference type="RefSeq" id="WP_105332049.1">
    <property type="nucleotide sequence ID" value="NZ_PUHY01000013.1"/>
</dbReference>
<evidence type="ECO:0000256" key="9">
    <source>
        <dbReference type="ARBA" id="ARBA00049228"/>
    </source>
</evidence>
<name>A0A2S8FGD6_9BACT</name>
<evidence type="ECO:0000313" key="11">
    <source>
        <dbReference type="EMBL" id="PQO30974.1"/>
    </source>
</evidence>
<protein>
    <recommendedName>
        <fullName evidence="10">Ectoine hydroxylase</fullName>
        <ecNumber evidence="10">1.14.11.55</ecNumber>
    </recommendedName>
</protein>
<evidence type="ECO:0000256" key="8">
    <source>
        <dbReference type="ARBA" id="ARBA00023004"/>
    </source>
</evidence>
<evidence type="ECO:0000313" key="12">
    <source>
        <dbReference type="Proteomes" id="UP000238322"/>
    </source>
</evidence>
<dbReference type="Pfam" id="PF05721">
    <property type="entry name" value="PhyH"/>
    <property type="match status" value="1"/>
</dbReference>
<comment type="function">
    <text evidence="2">Involved in the biosynthesis of 5-hydroxyectoine, called compatible solute, which helps organisms to survive extreme osmotic stress by acting as a highly soluble organic osmolyte. Catalyzes the 2-oxoglutarate-dependent selective hydroxylation of L-ectoine to yield (4S,5S)-5-hydroxyectoine.</text>
</comment>
<dbReference type="GO" id="GO:0016706">
    <property type="term" value="F:2-oxoglutarate-dependent dioxygenase activity"/>
    <property type="evidence" value="ECO:0007669"/>
    <property type="project" value="InterPro"/>
</dbReference>
<dbReference type="GO" id="GO:0005506">
    <property type="term" value="F:iron ion binding"/>
    <property type="evidence" value="ECO:0007669"/>
    <property type="project" value="UniProtKB-ARBA"/>
</dbReference>
<keyword evidence="5" id="KW-0479">Metal-binding</keyword>
<dbReference type="PANTHER" id="PTHR20883:SF48">
    <property type="entry name" value="ECTOINE DIOXYGENASE"/>
    <property type="match status" value="1"/>
</dbReference>
<dbReference type="Gene3D" id="2.60.120.620">
    <property type="entry name" value="q2cbj1_9rhob like domain"/>
    <property type="match status" value="1"/>
</dbReference>
<evidence type="ECO:0000256" key="5">
    <source>
        <dbReference type="ARBA" id="ARBA00022723"/>
    </source>
</evidence>
<sequence>MPADNALLADPYSSRIGTQWEIAPRRDPVLWDPEAQGPLNPNQLETFESWGYFPFPKLISSDRAKSLLAEATHLQESLPPDLDHVISEPSSREIRSIFRVHQDNEAFADVCRDDSIVSIARQILGSEVYLHQSRINFKPGFQGKEFFWHSDFETWHVEDGMPRMRAVSISISLTANTAYNGPLMLVRGSHQSYVRCVGETPDEHFRSSLKKQEFGVPNREALSLLAEQGEIVAPTGAPGSAVMFDCNTMHASASNLSPYPRTNLFLVFNSVENELRTPFGGTPPRPRFLSYRP</sequence>
<comment type="cofactor">
    <cofactor evidence="1">
        <name>Fe(2+)</name>
        <dbReference type="ChEBI" id="CHEBI:29033"/>
    </cofactor>
</comment>
<evidence type="ECO:0000256" key="2">
    <source>
        <dbReference type="ARBA" id="ARBA00004063"/>
    </source>
</evidence>
<dbReference type="NCBIfam" id="TIGR02408">
    <property type="entry name" value="ectoine_ThpD"/>
    <property type="match status" value="1"/>
</dbReference>
<organism evidence="11 12">
    <name type="scientific">Blastopirellula marina</name>
    <dbReference type="NCBI Taxonomy" id="124"/>
    <lineage>
        <taxon>Bacteria</taxon>
        <taxon>Pseudomonadati</taxon>
        <taxon>Planctomycetota</taxon>
        <taxon>Planctomycetia</taxon>
        <taxon>Pirellulales</taxon>
        <taxon>Pirellulaceae</taxon>
        <taxon>Blastopirellula</taxon>
    </lineage>
</organism>
<evidence type="ECO:0000256" key="1">
    <source>
        <dbReference type="ARBA" id="ARBA00001954"/>
    </source>
</evidence>
<evidence type="ECO:0000256" key="7">
    <source>
        <dbReference type="ARBA" id="ARBA00023002"/>
    </source>
</evidence>
<gene>
    <name evidence="11" type="primary">thpD</name>
    <name evidence="11" type="ORF">C5Y83_22505</name>
</gene>
<keyword evidence="6" id="KW-0223">Dioxygenase</keyword>
<comment type="similarity">
    <text evidence="3">Belongs to the PhyH family. EctD subfamily.</text>
</comment>
<dbReference type="EMBL" id="PUHY01000013">
    <property type="protein sequence ID" value="PQO30974.1"/>
    <property type="molecule type" value="Genomic_DNA"/>
</dbReference>
<dbReference type="Proteomes" id="UP000238322">
    <property type="component" value="Unassembled WGS sequence"/>
</dbReference>